<reference evidence="2" key="2">
    <citation type="submission" date="2025-09" db="UniProtKB">
        <authorList>
            <consortium name="Ensembl"/>
        </authorList>
    </citation>
    <scope>IDENTIFICATION</scope>
</reference>
<protein>
    <submittedName>
        <fullName evidence="2">Uncharacterized protein</fullName>
    </submittedName>
</protein>
<dbReference type="Ensembl" id="ENSPMAT00000001006.1">
    <property type="protein sequence ID" value="ENSPMAP00000001002.1"/>
    <property type="gene ID" value="ENSPMAG00000000913.1"/>
</dbReference>
<proteinExistence type="predicted"/>
<accession>S4R722</accession>
<dbReference type="AlphaFoldDB" id="S4R722"/>
<dbReference type="HOGENOM" id="CLU_2432689_0_0_1"/>
<evidence type="ECO:0000256" key="1">
    <source>
        <dbReference type="SAM" id="MobiDB-lite"/>
    </source>
</evidence>
<name>S4R722_PETMA</name>
<feature type="region of interest" description="Disordered" evidence="1">
    <location>
        <begin position="1"/>
        <end position="22"/>
    </location>
</feature>
<organism evidence="2">
    <name type="scientific">Petromyzon marinus</name>
    <name type="common">Sea lamprey</name>
    <dbReference type="NCBI Taxonomy" id="7757"/>
    <lineage>
        <taxon>Eukaryota</taxon>
        <taxon>Metazoa</taxon>
        <taxon>Chordata</taxon>
        <taxon>Craniata</taxon>
        <taxon>Vertebrata</taxon>
        <taxon>Cyclostomata</taxon>
        <taxon>Hyperoartia</taxon>
        <taxon>Petromyzontiformes</taxon>
        <taxon>Petromyzontidae</taxon>
        <taxon>Petromyzon</taxon>
    </lineage>
</organism>
<evidence type="ECO:0000313" key="2">
    <source>
        <dbReference type="Ensembl" id="ENSPMAP00000001002.1"/>
    </source>
</evidence>
<sequence>SSSAVKLRGRSPGQRDSIHSQSKRFLVEASELKQNKKNTAEFDLTVPLCRRWYYQPKAIDSRAPRFNRSPLCVSLRAVMSVNVSLQKYIGV</sequence>
<reference evidence="2" key="1">
    <citation type="submission" date="2025-08" db="UniProtKB">
        <authorList>
            <consortium name="Ensembl"/>
        </authorList>
    </citation>
    <scope>IDENTIFICATION</scope>
</reference>